<dbReference type="EMBL" id="JAQGLA010000028">
    <property type="protein sequence ID" value="MDA3627420.1"/>
    <property type="molecule type" value="Genomic_DNA"/>
</dbReference>
<dbReference type="NCBIfam" id="TIGR00026">
    <property type="entry name" value="hi_GC_TIGR00026"/>
    <property type="match status" value="1"/>
</dbReference>
<dbReference type="RefSeq" id="WP_270950099.1">
    <property type="nucleotide sequence ID" value="NZ_JAQGLA010000028.1"/>
</dbReference>
<evidence type="ECO:0000313" key="2">
    <source>
        <dbReference type="Proteomes" id="UP001210380"/>
    </source>
</evidence>
<evidence type="ECO:0000313" key="1">
    <source>
        <dbReference type="EMBL" id="MDA3627420.1"/>
    </source>
</evidence>
<dbReference type="InterPro" id="IPR004378">
    <property type="entry name" value="F420H2_quin_Rdtase"/>
</dbReference>
<accession>A0ABT4V0C8</accession>
<name>A0ABT4V0C8_9PSEU</name>
<dbReference type="Proteomes" id="UP001210380">
    <property type="component" value="Unassembled WGS sequence"/>
</dbReference>
<protein>
    <submittedName>
        <fullName evidence="1">Nitroreductase family deazaflavin-dependent oxidoreductase</fullName>
    </submittedName>
</protein>
<proteinExistence type="predicted"/>
<keyword evidence="2" id="KW-1185">Reference proteome</keyword>
<comment type="caution">
    <text evidence="1">The sequence shown here is derived from an EMBL/GenBank/DDBJ whole genome shotgun (WGS) entry which is preliminary data.</text>
</comment>
<dbReference type="Gene3D" id="2.30.110.10">
    <property type="entry name" value="Electron Transport, Fmn-binding Protein, Chain A"/>
    <property type="match status" value="1"/>
</dbReference>
<gene>
    <name evidence="1" type="ORF">OU415_18390</name>
</gene>
<organism evidence="1 2">
    <name type="scientific">Saccharopolyspora oryzae</name>
    <dbReference type="NCBI Taxonomy" id="2997343"/>
    <lineage>
        <taxon>Bacteria</taxon>
        <taxon>Bacillati</taxon>
        <taxon>Actinomycetota</taxon>
        <taxon>Actinomycetes</taxon>
        <taxon>Pseudonocardiales</taxon>
        <taxon>Pseudonocardiaceae</taxon>
        <taxon>Saccharopolyspora</taxon>
    </lineage>
</organism>
<dbReference type="Pfam" id="PF04075">
    <property type="entry name" value="F420H2_quin_red"/>
    <property type="match status" value="1"/>
</dbReference>
<dbReference type="InterPro" id="IPR012349">
    <property type="entry name" value="Split_barrel_FMN-bd"/>
</dbReference>
<sequence length="150" mass="17065">MVRRIPRWIARAPIPLFQRGFGWLLGSRFMMLEHRGRRSGEPRYAALEVLDREPGALLLVSGYGPKSQWFRNVVADPEVRVWTGRLRGVPARAVVLPADEARERLEQYRRAHARSAAALGRTLGIEELASPEPLPDDIAERLPLVRVQRV</sequence>
<reference evidence="1 2" key="1">
    <citation type="submission" date="2022-11" db="EMBL/GenBank/DDBJ databases">
        <title>Draft genome sequence of Saccharopolyspora sp. WRP15-2 isolated from rhizosphere soils of wild rice in Thailand.</title>
        <authorList>
            <person name="Duangmal K."/>
            <person name="Kammanee S."/>
            <person name="Muangham S."/>
        </authorList>
    </citation>
    <scope>NUCLEOTIDE SEQUENCE [LARGE SCALE GENOMIC DNA]</scope>
    <source>
        <strain evidence="1 2">WRP15-2</strain>
    </source>
</reference>